<organism evidence="1">
    <name type="scientific">Rosellinia necatrix</name>
    <name type="common">White root-rot fungus</name>
    <dbReference type="NCBI Taxonomy" id="77044"/>
    <lineage>
        <taxon>Eukaryota</taxon>
        <taxon>Fungi</taxon>
        <taxon>Dikarya</taxon>
        <taxon>Ascomycota</taxon>
        <taxon>Pezizomycotina</taxon>
        <taxon>Sordariomycetes</taxon>
        <taxon>Xylariomycetidae</taxon>
        <taxon>Xylariales</taxon>
        <taxon>Xylariaceae</taxon>
        <taxon>Rosellinia</taxon>
    </lineage>
</organism>
<sequence>MEGLQRILKGHAFIALDTEHGAIESEKSRALYQIGLAYLPTMAPDLDIPGQPRLGHFINKHQIQSLTLNVNISEQTRDGLIRYRGGIPNRRPSRCGYERQVDLDDLESAVIEFIQSYSSTKLVLIGFEMPAEWNYLLRNFPKAISYFSFWMDLRDIAKDITAAMGVIPARVSVLQTLGYSWKDIKGSNKHGTADNAANDAVSVLAMANGFLNPENQEKLRFRQKCSQVAQHTYNEDKITFGAAIRSRKGLLPNTINSSMKLARYFFHFMPTSTGLKSAEIAFITFKNESYLNQFIQANNQRPLPTGEILSVVAIIKASAGAKEATEREEKQRLRAIKKAERLGSDMGLNGGYTAILEE</sequence>
<dbReference type="OrthoDB" id="4669781at2759"/>
<proteinExistence type="predicted"/>
<accession>A0A1S8A770</accession>
<dbReference type="OMA" id="GLETHWI"/>
<reference evidence="1" key="1">
    <citation type="submission" date="2016-03" db="EMBL/GenBank/DDBJ databases">
        <title>Draft genome sequence of Rosellinia necatrix.</title>
        <authorList>
            <person name="Kanematsu S."/>
        </authorList>
    </citation>
    <scope>NUCLEOTIDE SEQUENCE [LARGE SCALE GENOMIC DNA]</scope>
    <source>
        <strain evidence="1">W97</strain>
    </source>
</reference>
<evidence type="ECO:0000313" key="1">
    <source>
        <dbReference type="EMBL" id="GAW25822.1"/>
    </source>
</evidence>
<keyword evidence="2" id="KW-1185">Reference proteome</keyword>
<dbReference type="STRING" id="77044.A0A1S8A770"/>
<gene>
    <name evidence="1" type="ORF">SAMD00023353_1302540</name>
</gene>
<dbReference type="Proteomes" id="UP000054516">
    <property type="component" value="Unassembled WGS sequence"/>
</dbReference>
<protein>
    <submittedName>
        <fullName evidence="1">Uncharacterized protein</fullName>
    </submittedName>
</protein>
<name>A0A1S8A770_ROSNE</name>
<dbReference type="AlphaFoldDB" id="A0A1S8A770"/>
<dbReference type="EMBL" id="DF977458">
    <property type="protein sequence ID" value="GAW25822.1"/>
    <property type="molecule type" value="Genomic_DNA"/>
</dbReference>
<evidence type="ECO:0000313" key="2">
    <source>
        <dbReference type="Proteomes" id="UP000054516"/>
    </source>
</evidence>